<dbReference type="Pfam" id="PF12840">
    <property type="entry name" value="HTH_20"/>
    <property type="match status" value="1"/>
</dbReference>
<dbReference type="Proteomes" id="UP000093795">
    <property type="component" value="Unassembled WGS sequence"/>
</dbReference>
<dbReference type="STRING" id="1790.A5645_16335"/>
<gene>
    <name evidence="1" type="ORF">A9X01_15305</name>
</gene>
<accession>A0A1A3CQD4</accession>
<dbReference type="OrthoDB" id="3399802at2"/>
<dbReference type="InterPro" id="IPR036388">
    <property type="entry name" value="WH-like_DNA-bd_sf"/>
</dbReference>
<dbReference type="InterPro" id="IPR036390">
    <property type="entry name" value="WH_DNA-bd_sf"/>
</dbReference>
<comment type="caution">
    <text evidence="1">The sequence shown here is derived from an EMBL/GenBank/DDBJ whole genome shotgun (WGS) entry which is preliminary data.</text>
</comment>
<name>A0A1A3CQD4_MYCAS</name>
<dbReference type="InterPro" id="IPR011991">
    <property type="entry name" value="ArsR-like_HTH"/>
</dbReference>
<dbReference type="AlphaFoldDB" id="A0A1A3CQD4"/>
<dbReference type="EMBL" id="LZKQ01000071">
    <property type="protein sequence ID" value="OBI88582.1"/>
    <property type="molecule type" value="Genomic_DNA"/>
</dbReference>
<sequence>MRGDMTASDQEQPGRRRAVLRVLRASQVPLSIVAIAQQLDVHPNTVRFHLESLIGDGLVERVQPHRRGPGRPPLMFRAVPQMDRGGTRHYQLLAEILAGGLAAEPDPAARAIATGRAWGERLEFPGPVSGVDESIDRLAGVLDEIGFEPELRASGGGRQLGLRHCPFLEMAEKQPGVVCPIHLGLMRGALEKWDAPVTVERLEAFVEPDLCLAHIAPVATAP</sequence>
<organism evidence="1 2">
    <name type="scientific">Mycobacterium asiaticum</name>
    <dbReference type="NCBI Taxonomy" id="1790"/>
    <lineage>
        <taxon>Bacteria</taxon>
        <taxon>Bacillati</taxon>
        <taxon>Actinomycetota</taxon>
        <taxon>Actinomycetes</taxon>
        <taxon>Mycobacteriales</taxon>
        <taxon>Mycobacteriaceae</taxon>
        <taxon>Mycobacterium</taxon>
    </lineage>
</organism>
<evidence type="ECO:0000313" key="2">
    <source>
        <dbReference type="Proteomes" id="UP000093795"/>
    </source>
</evidence>
<dbReference type="CDD" id="cd00090">
    <property type="entry name" value="HTH_ARSR"/>
    <property type="match status" value="1"/>
</dbReference>
<proteinExistence type="predicted"/>
<reference evidence="1 2" key="1">
    <citation type="submission" date="2016-06" db="EMBL/GenBank/DDBJ databases">
        <authorList>
            <person name="Kjaerup R.B."/>
            <person name="Dalgaard T.S."/>
            <person name="Juul-Madsen H.R."/>
        </authorList>
    </citation>
    <scope>NUCLEOTIDE SEQUENCE [LARGE SCALE GENOMIC DNA]</scope>
    <source>
        <strain evidence="1 2">1081914.2</strain>
    </source>
</reference>
<dbReference type="SUPFAM" id="SSF46785">
    <property type="entry name" value="Winged helix' DNA-binding domain"/>
    <property type="match status" value="1"/>
</dbReference>
<dbReference type="eggNOG" id="COG2345">
    <property type="taxonomic scope" value="Bacteria"/>
</dbReference>
<evidence type="ECO:0000313" key="1">
    <source>
        <dbReference type="EMBL" id="OBI88582.1"/>
    </source>
</evidence>
<dbReference type="Gene3D" id="1.10.10.10">
    <property type="entry name" value="Winged helix-like DNA-binding domain superfamily/Winged helix DNA-binding domain"/>
    <property type="match status" value="1"/>
</dbReference>
<protein>
    <submittedName>
        <fullName evidence="1">Transcriptional regulator</fullName>
    </submittedName>
</protein>